<evidence type="ECO:0000313" key="2">
    <source>
        <dbReference type="Proteomes" id="UP001595796"/>
    </source>
</evidence>
<comment type="caution">
    <text evidence="1">The sequence shown here is derived from an EMBL/GenBank/DDBJ whole genome shotgun (WGS) entry which is preliminary data.</text>
</comment>
<name>A0ABV9Z342_9HYPH</name>
<dbReference type="Proteomes" id="UP001595796">
    <property type="component" value="Unassembled WGS sequence"/>
</dbReference>
<accession>A0ABV9Z342</accession>
<dbReference type="RefSeq" id="WP_114955857.1">
    <property type="nucleotide sequence ID" value="NZ_JBHSJF010000006.1"/>
</dbReference>
<proteinExistence type="predicted"/>
<dbReference type="EMBL" id="JBHSJF010000006">
    <property type="protein sequence ID" value="MFC5068223.1"/>
    <property type="molecule type" value="Genomic_DNA"/>
</dbReference>
<sequence length="274" mass="30362">MQELSNSALHRMLDAIASGRPNDVSPADVRASLEEVGIRSLDDLSERLLERVRRSGGDLRQPAPIDLRSLRRPPLDGLEASLEHAVPQIPFRWSGKLHEPSEIRRFDGKAIAYVPSAGPDGSVQLDIVDDIQAVRSWIEARTVSGLIHSFRNGSDDSTRSIPAHYPRSIQVGEHELTGVIGPEDPAGLWVGETLTLEPGRAYFDLTDVYLSWPWSTWNDKISFIGISRSYCQFWDHINFQGDCLLAGAHVGGNWLPFLSQVGWNDRISSFANAG</sequence>
<dbReference type="Gene3D" id="2.60.20.10">
    <property type="entry name" value="Crystallins"/>
    <property type="match status" value="1"/>
</dbReference>
<evidence type="ECO:0000313" key="1">
    <source>
        <dbReference type="EMBL" id="MFC5068223.1"/>
    </source>
</evidence>
<protein>
    <submittedName>
        <fullName evidence="1">Uncharacterized protein</fullName>
    </submittedName>
</protein>
<keyword evidence="2" id="KW-1185">Reference proteome</keyword>
<organism evidence="1 2">
    <name type="scientific">Flaviflagellibacter deserti</name>
    <dbReference type="NCBI Taxonomy" id="2267266"/>
    <lineage>
        <taxon>Bacteria</taxon>
        <taxon>Pseudomonadati</taxon>
        <taxon>Pseudomonadota</taxon>
        <taxon>Alphaproteobacteria</taxon>
        <taxon>Hyphomicrobiales</taxon>
        <taxon>Flaviflagellibacter</taxon>
    </lineage>
</organism>
<reference evidence="2" key="1">
    <citation type="journal article" date="2019" name="Int. J. Syst. Evol. Microbiol.">
        <title>The Global Catalogue of Microorganisms (GCM) 10K type strain sequencing project: providing services to taxonomists for standard genome sequencing and annotation.</title>
        <authorList>
            <consortium name="The Broad Institute Genomics Platform"/>
            <consortium name="The Broad Institute Genome Sequencing Center for Infectious Disease"/>
            <person name="Wu L."/>
            <person name="Ma J."/>
        </authorList>
    </citation>
    <scope>NUCLEOTIDE SEQUENCE [LARGE SCALE GENOMIC DNA]</scope>
    <source>
        <strain evidence="2">CGMCC 1.16444</strain>
    </source>
</reference>
<gene>
    <name evidence="1" type="ORF">ACFPFW_09380</name>
</gene>